<feature type="compositionally biased region" description="Basic and acidic residues" evidence="6">
    <location>
        <begin position="151"/>
        <end position="179"/>
    </location>
</feature>
<accession>L0PFN2</accession>
<reference evidence="8 9" key="1">
    <citation type="journal article" date="2012" name="MBio">
        <title>De novo assembly of the Pneumocystis jirovecii genome from a single bronchoalveolar lavage fluid specimen from a patient.</title>
        <authorList>
            <person name="Cisse O.H."/>
            <person name="Pagni M."/>
            <person name="Hauser P.M."/>
        </authorList>
    </citation>
    <scope>NUCLEOTIDE SEQUENCE [LARGE SCALE GENOMIC DNA]</scope>
    <source>
        <strain evidence="8 9">SE8</strain>
    </source>
</reference>
<dbReference type="Proteomes" id="UP000010422">
    <property type="component" value="Unassembled WGS sequence"/>
</dbReference>
<protein>
    <recommendedName>
        <fullName evidence="2">Calmodulin</fullName>
    </recommendedName>
</protein>
<comment type="similarity">
    <text evidence="1">Belongs to the calmodulin family.</text>
</comment>
<dbReference type="FunFam" id="1.10.238.10:FF:000257">
    <property type="entry name" value="Calmodulin"/>
    <property type="match status" value="1"/>
</dbReference>
<dbReference type="Pfam" id="PF13499">
    <property type="entry name" value="EF-hand_7"/>
    <property type="match status" value="2"/>
</dbReference>
<dbReference type="InterPro" id="IPR018247">
    <property type="entry name" value="EF_Hand_1_Ca_BS"/>
</dbReference>
<keyword evidence="4" id="KW-0677">Repeat</keyword>
<dbReference type="GO" id="GO:0005509">
    <property type="term" value="F:calcium ion binding"/>
    <property type="evidence" value="ECO:0007669"/>
    <property type="project" value="InterPro"/>
</dbReference>
<evidence type="ECO:0000256" key="4">
    <source>
        <dbReference type="ARBA" id="ARBA00022737"/>
    </source>
</evidence>
<dbReference type="InterPro" id="IPR050230">
    <property type="entry name" value="CALM/Myosin/TropC-like"/>
</dbReference>
<evidence type="ECO:0000256" key="3">
    <source>
        <dbReference type="ARBA" id="ARBA00022723"/>
    </source>
</evidence>
<dbReference type="CDD" id="cd00051">
    <property type="entry name" value="EFh"/>
    <property type="match status" value="2"/>
</dbReference>
<comment type="caution">
    <text evidence="8">The sequence shown here is derived from an EMBL/GenBank/DDBJ whole genome shotgun (WGS) entry which is preliminary data.</text>
</comment>
<evidence type="ECO:0000256" key="6">
    <source>
        <dbReference type="SAM" id="MobiDB-lite"/>
    </source>
</evidence>
<dbReference type="VEuPathDB" id="FungiDB:PNEJI1_000973-RB"/>
<proteinExistence type="inferred from homology"/>
<dbReference type="PANTHER" id="PTHR23048">
    <property type="entry name" value="MYOSIN LIGHT CHAIN 1, 3"/>
    <property type="match status" value="1"/>
</dbReference>
<feature type="compositionally biased region" description="Basic and acidic residues" evidence="6">
    <location>
        <begin position="134"/>
        <end position="143"/>
    </location>
</feature>
<gene>
    <name evidence="8" type="ORF">PNEJI1_000973-RB</name>
</gene>
<dbReference type="AlphaFoldDB" id="L0PFN2"/>
<dbReference type="EMBL" id="CAKM01000280">
    <property type="protein sequence ID" value="CCJ31183.1"/>
    <property type="molecule type" value="Genomic_DNA"/>
</dbReference>
<evidence type="ECO:0000256" key="5">
    <source>
        <dbReference type="ARBA" id="ARBA00022837"/>
    </source>
</evidence>
<evidence type="ECO:0000313" key="8">
    <source>
        <dbReference type="EMBL" id="CCJ31183.1"/>
    </source>
</evidence>
<dbReference type="GO" id="GO:0016460">
    <property type="term" value="C:myosin II complex"/>
    <property type="evidence" value="ECO:0007669"/>
    <property type="project" value="TreeGrafter"/>
</dbReference>
<dbReference type="InParanoid" id="L0PFN2"/>
<evidence type="ECO:0000313" key="9">
    <source>
        <dbReference type="Proteomes" id="UP000010422"/>
    </source>
</evidence>
<dbReference type="FunFam" id="1.10.238.10:FF:000100">
    <property type="entry name" value="Calmodulin 1"/>
    <property type="match status" value="1"/>
</dbReference>
<dbReference type="PANTHER" id="PTHR23048:SF0">
    <property type="entry name" value="CALMODULIN LIKE 3"/>
    <property type="match status" value="1"/>
</dbReference>
<evidence type="ECO:0000256" key="1">
    <source>
        <dbReference type="ARBA" id="ARBA00009763"/>
    </source>
</evidence>
<evidence type="ECO:0000256" key="2">
    <source>
        <dbReference type="ARBA" id="ARBA00020786"/>
    </source>
</evidence>
<organism evidence="9">
    <name type="scientific">Pneumocystis jirovecii</name>
    <name type="common">Human pneumocystis pneumonia agent</name>
    <dbReference type="NCBI Taxonomy" id="42068"/>
    <lineage>
        <taxon>Eukaryota</taxon>
        <taxon>Fungi</taxon>
        <taxon>Dikarya</taxon>
        <taxon>Ascomycota</taxon>
        <taxon>Taphrinomycotina</taxon>
        <taxon>Pneumocystomycetes</taxon>
        <taxon>Pneumocystaceae</taxon>
        <taxon>Pneumocystis</taxon>
    </lineage>
</organism>
<dbReference type="FunCoup" id="L0PFN2">
    <property type="interactions" value="101"/>
</dbReference>
<name>L0PFN2_PNEJI</name>
<feature type="domain" description="EF-hand" evidence="7">
    <location>
        <begin position="27"/>
        <end position="62"/>
    </location>
</feature>
<dbReference type="SUPFAM" id="SSF47473">
    <property type="entry name" value="EF-hand"/>
    <property type="match status" value="1"/>
</dbReference>
<dbReference type="PROSITE" id="PS00018">
    <property type="entry name" value="EF_HAND_1"/>
    <property type="match status" value="2"/>
</dbReference>
<dbReference type="InterPro" id="IPR011992">
    <property type="entry name" value="EF-hand-dom_pair"/>
</dbReference>
<sequence length="179" mass="20021">MLTQQDGDGCITTKELGIVMRSLGQNPTEAELQDMINEVDADGNGTIDFPEFLTMMARKMKDTDSEEEIREAFKVFDKDGNGIISAAELRHVMTNLGEKLTDEEVDEMIREADGTEQSTTLNLHGSCLINSRPKGVEGREEGRRGKKKEKKNKENQETEGRAVNRMAEGERKSGEESHE</sequence>
<dbReference type="InterPro" id="IPR002048">
    <property type="entry name" value="EF_hand_dom"/>
</dbReference>
<dbReference type="SMART" id="SM00054">
    <property type="entry name" value="EFh"/>
    <property type="match status" value="2"/>
</dbReference>
<feature type="domain" description="EF-hand" evidence="7">
    <location>
        <begin position="64"/>
        <end position="99"/>
    </location>
</feature>
<dbReference type="STRING" id="1209962.L0PFN2"/>
<evidence type="ECO:0000259" key="7">
    <source>
        <dbReference type="PROSITE" id="PS50222"/>
    </source>
</evidence>
<keyword evidence="3" id="KW-0479">Metal-binding</keyword>
<feature type="domain" description="EF-hand" evidence="7">
    <location>
        <begin position="1"/>
        <end position="26"/>
    </location>
</feature>
<dbReference type="Gene3D" id="1.10.238.10">
    <property type="entry name" value="EF-hand"/>
    <property type="match status" value="2"/>
</dbReference>
<feature type="region of interest" description="Disordered" evidence="6">
    <location>
        <begin position="113"/>
        <end position="179"/>
    </location>
</feature>
<dbReference type="PROSITE" id="PS50222">
    <property type="entry name" value="EF_HAND_2"/>
    <property type="match status" value="3"/>
</dbReference>
<keyword evidence="5" id="KW-0106">Calcium</keyword>